<feature type="signal peptide" evidence="6">
    <location>
        <begin position="1"/>
        <end position="31"/>
    </location>
</feature>
<dbReference type="InterPro" id="IPR013783">
    <property type="entry name" value="Ig-like_fold"/>
</dbReference>
<sequence>MNLKAYFNPRLLSLSGALFAVSLFLPTAAFAGVVVNSTRFVYPAESNGLSVSMNNTSAEPYLIQTRVLADDGQDTTNSAPAQRYTGTPPFAVLPPLFTLNGKQGGKVRLVRTGGNLPADRESLFYLSVGAIPGGKPGPNTVQMAVRNRFKLFFRPQGLAGDPGKAYSQLSWQRKGAGLSVSNPTPYYVTLFKLTLNGHEVVNAGMVPPLSTRSLSGCRTGQCQVSWQSIDDFGRILPPQQATL</sequence>
<dbReference type="PRINTS" id="PR00969">
    <property type="entry name" value="CHAPERONPILI"/>
</dbReference>
<evidence type="ECO:0000256" key="2">
    <source>
        <dbReference type="ARBA" id="ARBA00007399"/>
    </source>
</evidence>
<accession>A0ABV3UJU1</accession>
<dbReference type="PANTHER" id="PTHR30251:SF1">
    <property type="entry name" value="FIMBRIAL CHAPARONE"/>
    <property type="match status" value="1"/>
</dbReference>
<evidence type="ECO:0000256" key="3">
    <source>
        <dbReference type="ARBA" id="ARBA00022729"/>
    </source>
</evidence>
<feature type="domain" description="Pili assembly chaperone N-terminal" evidence="7">
    <location>
        <begin position="32"/>
        <end position="158"/>
    </location>
</feature>
<dbReference type="Pfam" id="PF00345">
    <property type="entry name" value="PapD_N"/>
    <property type="match status" value="1"/>
</dbReference>
<feature type="domain" description="Pili assembly chaperone C-terminal" evidence="8">
    <location>
        <begin position="180"/>
        <end position="234"/>
    </location>
</feature>
<dbReference type="PANTHER" id="PTHR30251">
    <property type="entry name" value="PILUS ASSEMBLY CHAPERONE"/>
    <property type="match status" value="1"/>
</dbReference>
<evidence type="ECO:0000256" key="5">
    <source>
        <dbReference type="ARBA" id="ARBA00023186"/>
    </source>
</evidence>
<dbReference type="SUPFAM" id="SSF49584">
    <property type="entry name" value="Periplasmic chaperone C-domain"/>
    <property type="match status" value="1"/>
</dbReference>
<feature type="chain" id="PRO_5046671942" evidence="6">
    <location>
        <begin position="32"/>
        <end position="243"/>
    </location>
</feature>
<dbReference type="EMBL" id="JBFQXQ010000001">
    <property type="protein sequence ID" value="MEX3172670.1"/>
    <property type="molecule type" value="Genomic_DNA"/>
</dbReference>
<dbReference type="InterPro" id="IPR036316">
    <property type="entry name" value="Pili_assmbl_chap_C_dom_sf"/>
</dbReference>
<dbReference type="RefSeq" id="WP_261413583.1">
    <property type="nucleotide sequence ID" value="NZ_CAMKRT010000002.1"/>
</dbReference>
<gene>
    <name evidence="9" type="ORF">AB4M04_11295</name>
</gene>
<evidence type="ECO:0000256" key="1">
    <source>
        <dbReference type="ARBA" id="ARBA00004418"/>
    </source>
</evidence>
<proteinExistence type="inferred from homology"/>
<evidence type="ECO:0000313" key="9">
    <source>
        <dbReference type="EMBL" id="MEX3172670.1"/>
    </source>
</evidence>
<evidence type="ECO:0000256" key="6">
    <source>
        <dbReference type="SAM" id="SignalP"/>
    </source>
</evidence>
<dbReference type="InterPro" id="IPR008962">
    <property type="entry name" value="PapD-like_sf"/>
</dbReference>
<name>A0ABV3UJU1_9GAMM</name>
<dbReference type="Pfam" id="PF02753">
    <property type="entry name" value="PapD_C"/>
    <property type="match status" value="1"/>
</dbReference>
<evidence type="ECO:0000313" key="10">
    <source>
        <dbReference type="Proteomes" id="UP001558101"/>
    </source>
</evidence>
<organism evidence="9 10">
    <name type="scientific">Serratia quinivorans</name>
    <dbReference type="NCBI Taxonomy" id="137545"/>
    <lineage>
        <taxon>Bacteria</taxon>
        <taxon>Pseudomonadati</taxon>
        <taxon>Pseudomonadota</taxon>
        <taxon>Gammaproteobacteria</taxon>
        <taxon>Enterobacterales</taxon>
        <taxon>Yersiniaceae</taxon>
        <taxon>Serratia</taxon>
    </lineage>
</organism>
<keyword evidence="3 6" id="KW-0732">Signal</keyword>
<dbReference type="Proteomes" id="UP001558101">
    <property type="component" value="Unassembled WGS sequence"/>
</dbReference>
<dbReference type="InterPro" id="IPR050643">
    <property type="entry name" value="Periplasmic_pilus_chap"/>
</dbReference>
<dbReference type="InterPro" id="IPR016147">
    <property type="entry name" value="Pili_assmbl_chaperone_N"/>
</dbReference>
<dbReference type="SUPFAM" id="SSF49354">
    <property type="entry name" value="PapD-like"/>
    <property type="match status" value="1"/>
</dbReference>
<reference evidence="9 10" key="1">
    <citation type="submission" date="2024-07" db="EMBL/GenBank/DDBJ databases">
        <title>Genomes of novel Serratia strains from suburban soil.</title>
        <authorList>
            <person name="Markert E.X."/>
            <person name="Severe K."/>
            <person name="Severe L."/>
            <person name="Twing K.I."/>
            <person name="Ward L.M."/>
        </authorList>
    </citation>
    <scope>NUCLEOTIDE SEQUENCE [LARGE SCALE GENOMIC DNA]</scope>
    <source>
        <strain evidence="9 10">3C-UT</strain>
    </source>
</reference>
<dbReference type="InterPro" id="IPR001829">
    <property type="entry name" value="Pili_assmbl_chaperone_bac"/>
</dbReference>
<protein>
    <submittedName>
        <fullName evidence="9">Molecular chaperone</fullName>
    </submittedName>
</protein>
<comment type="caution">
    <text evidence="9">The sequence shown here is derived from an EMBL/GenBank/DDBJ whole genome shotgun (WGS) entry which is preliminary data.</text>
</comment>
<keyword evidence="4" id="KW-0574">Periplasm</keyword>
<evidence type="ECO:0000259" key="8">
    <source>
        <dbReference type="Pfam" id="PF02753"/>
    </source>
</evidence>
<evidence type="ECO:0000256" key="4">
    <source>
        <dbReference type="ARBA" id="ARBA00022764"/>
    </source>
</evidence>
<dbReference type="Gene3D" id="2.60.40.10">
    <property type="entry name" value="Immunoglobulins"/>
    <property type="match status" value="2"/>
</dbReference>
<keyword evidence="10" id="KW-1185">Reference proteome</keyword>
<dbReference type="InterPro" id="IPR016148">
    <property type="entry name" value="Pili_assmbl_chaperone_C"/>
</dbReference>
<comment type="similarity">
    <text evidence="2">Belongs to the periplasmic pilus chaperone family.</text>
</comment>
<keyword evidence="5" id="KW-0143">Chaperone</keyword>
<comment type="subcellular location">
    <subcellularLocation>
        <location evidence="1">Periplasm</location>
    </subcellularLocation>
</comment>
<evidence type="ECO:0000259" key="7">
    <source>
        <dbReference type="Pfam" id="PF00345"/>
    </source>
</evidence>